<dbReference type="EMBL" id="CAJJDO010000110">
    <property type="protein sequence ID" value="CAD8195605.1"/>
    <property type="molecule type" value="Genomic_DNA"/>
</dbReference>
<keyword evidence="2" id="KW-0472">Membrane</keyword>
<feature type="transmembrane region" description="Helical" evidence="2">
    <location>
        <begin position="141"/>
        <end position="160"/>
    </location>
</feature>
<protein>
    <recommendedName>
        <fullName evidence="5">Transmembrane protein</fullName>
    </recommendedName>
</protein>
<dbReference type="OrthoDB" id="289751at2759"/>
<keyword evidence="1" id="KW-0175">Coiled coil</keyword>
<gene>
    <name evidence="3" type="ORF">PPENT_87.1.T1100032</name>
</gene>
<proteinExistence type="predicted"/>
<evidence type="ECO:0000256" key="2">
    <source>
        <dbReference type="SAM" id="Phobius"/>
    </source>
</evidence>
<name>A0A8S1X4M1_9CILI</name>
<dbReference type="Proteomes" id="UP000689195">
    <property type="component" value="Unassembled WGS sequence"/>
</dbReference>
<feature type="transmembrane region" description="Helical" evidence="2">
    <location>
        <begin position="193"/>
        <end position="215"/>
    </location>
</feature>
<keyword evidence="2" id="KW-1133">Transmembrane helix</keyword>
<keyword evidence="2" id="KW-0812">Transmembrane</keyword>
<sequence length="406" mass="48673">MNNDYREVNQNEQEEQQIYLETPIYKEAVSHFRTTQYYFISFNSLKIGCGFALLYMNHEQTYLNYWILAIMFHAFIMIIIHKNHLKYLTMNKRVLAYKLDQIVAAPIVDQVIESRKLNILSRQIKLEIVKMTIFGKWCCRIITIIYQLIFGYGVYLFCIYYSMKSAELMNQYYFLCAILIISLYQYIDLYLILVFAILGSPFLLIFGCYYCANLFGKEQQRNEIRTRLQGIKYKPNLIEGEQECCICRCPYELNEEVVVLKCSKLHHYHETFLGQYQQYVSILSEIYLIKSFKLKNILLTNQLINFNYFMDFKEVNANKQYRKNHFEKEIRDKARRQLEQEEVEQTKNNLRKKIKSLEDVHRRDRSGNKNLSNFQGNGGKFNNWGNDRAINKVLKRKDRQQINDQI</sequence>
<feature type="coiled-coil region" evidence="1">
    <location>
        <begin position="324"/>
        <end position="360"/>
    </location>
</feature>
<feature type="transmembrane region" description="Helical" evidence="2">
    <location>
        <begin position="172"/>
        <end position="187"/>
    </location>
</feature>
<evidence type="ECO:0008006" key="5">
    <source>
        <dbReference type="Google" id="ProtNLM"/>
    </source>
</evidence>
<feature type="transmembrane region" description="Helical" evidence="2">
    <location>
        <begin position="62"/>
        <end position="80"/>
    </location>
</feature>
<accession>A0A8S1X4M1</accession>
<keyword evidence="4" id="KW-1185">Reference proteome</keyword>
<dbReference type="AlphaFoldDB" id="A0A8S1X4M1"/>
<evidence type="ECO:0000313" key="3">
    <source>
        <dbReference type="EMBL" id="CAD8195605.1"/>
    </source>
</evidence>
<evidence type="ECO:0000313" key="4">
    <source>
        <dbReference type="Proteomes" id="UP000689195"/>
    </source>
</evidence>
<reference evidence="3" key="1">
    <citation type="submission" date="2021-01" db="EMBL/GenBank/DDBJ databases">
        <authorList>
            <consortium name="Genoscope - CEA"/>
            <person name="William W."/>
        </authorList>
    </citation>
    <scope>NUCLEOTIDE SEQUENCE</scope>
</reference>
<organism evidence="3 4">
    <name type="scientific">Paramecium pentaurelia</name>
    <dbReference type="NCBI Taxonomy" id="43138"/>
    <lineage>
        <taxon>Eukaryota</taxon>
        <taxon>Sar</taxon>
        <taxon>Alveolata</taxon>
        <taxon>Ciliophora</taxon>
        <taxon>Intramacronucleata</taxon>
        <taxon>Oligohymenophorea</taxon>
        <taxon>Peniculida</taxon>
        <taxon>Parameciidae</taxon>
        <taxon>Paramecium</taxon>
    </lineage>
</organism>
<evidence type="ECO:0000256" key="1">
    <source>
        <dbReference type="SAM" id="Coils"/>
    </source>
</evidence>
<comment type="caution">
    <text evidence="3">The sequence shown here is derived from an EMBL/GenBank/DDBJ whole genome shotgun (WGS) entry which is preliminary data.</text>
</comment>